<dbReference type="InterPro" id="IPR023271">
    <property type="entry name" value="Aquaporin-like"/>
</dbReference>
<dbReference type="RefSeq" id="WP_346028124.1">
    <property type="nucleotide sequence ID" value="NZ_BAAAON010000002.1"/>
</dbReference>
<dbReference type="EMBL" id="BAAAON010000002">
    <property type="protein sequence ID" value="GAA2175408.1"/>
    <property type="molecule type" value="Genomic_DNA"/>
</dbReference>
<dbReference type="InterPro" id="IPR000425">
    <property type="entry name" value="MIP"/>
</dbReference>
<proteinExistence type="inferred from homology"/>
<feature type="compositionally biased region" description="Low complexity" evidence="7">
    <location>
        <begin position="265"/>
        <end position="280"/>
    </location>
</feature>
<evidence type="ECO:0000256" key="3">
    <source>
        <dbReference type="ARBA" id="ARBA00022692"/>
    </source>
</evidence>
<dbReference type="Proteomes" id="UP001500974">
    <property type="component" value="Unassembled WGS sequence"/>
</dbReference>
<comment type="similarity">
    <text evidence="2 6">Belongs to the MIP/aquaporin (TC 1.A.8) family.</text>
</comment>
<evidence type="ECO:0000256" key="4">
    <source>
        <dbReference type="ARBA" id="ARBA00022989"/>
    </source>
</evidence>
<dbReference type="SUPFAM" id="SSF81338">
    <property type="entry name" value="Aquaporin-like"/>
    <property type="match status" value="1"/>
</dbReference>
<feature type="region of interest" description="Disordered" evidence="7">
    <location>
        <begin position="254"/>
        <end position="292"/>
    </location>
</feature>
<feature type="compositionally biased region" description="Basic and acidic residues" evidence="7">
    <location>
        <begin position="281"/>
        <end position="292"/>
    </location>
</feature>
<keyword evidence="3 6" id="KW-0812">Transmembrane</keyword>
<protein>
    <recommendedName>
        <fullName evidence="11">Aquaporin Z</fullName>
    </recommendedName>
</protein>
<feature type="transmembrane region" description="Helical" evidence="8">
    <location>
        <begin position="146"/>
        <end position="167"/>
    </location>
</feature>
<keyword evidence="5 8" id="KW-0472">Membrane</keyword>
<organism evidence="9 10">
    <name type="scientific">Arthrobacter parietis</name>
    <dbReference type="NCBI Taxonomy" id="271434"/>
    <lineage>
        <taxon>Bacteria</taxon>
        <taxon>Bacillati</taxon>
        <taxon>Actinomycetota</taxon>
        <taxon>Actinomycetes</taxon>
        <taxon>Micrococcales</taxon>
        <taxon>Micrococcaceae</taxon>
        <taxon>Arthrobacter</taxon>
    </lineage>
</organism>
<evidence type="ECO:0000256" key="6">
    <source>
        <dbReference type="RuleBase" id="RU000477"/>
    </source>
</evidence>
<dbReference type="PRINTS" id="PR00783">
    <property type="entry name" value="MINTRINSICP"/>
</dbReference>
<feature type="transmembrane region" description="Helical" evidence="8">
    <location>
        <begin position="52"/>
        <end position="70"/>
    </location>
</feature>
<dbReference type="InterPro" id="IPR034294">
    <property type="entry name" value="Aquaporin_transptr"/>
</dbReference>
<comment type="subcellular location">
    <subcellularLocation>
        <location evidence="1">Membrane</location>
        <topology evidence="1">Multi-pass membrane protein</topology>
    </subcellularLocation>
</comment>
<evidence type="ECO:0008006" key="11">
    <source>
        <dbReference type="Google" id="ProtNLM"/>
    </source>
</evidence>
<evidence type="ECO:0000313" key="9">
    <source>
        <dbReference type="EMBL" id="GAA2175408.1"/>
    </source>
</evidence>
<feature type="transmembrane region" description="Helical" evidence="8">
    <location>
        <begin position="217"/>
        <end position="240"/>
    </location>
</feature>
<dbReference type="Pfam" id="PF00230">
    <property type="entry name" value="MIP"/>
    <property type="match status" value="1"/>
</dbReference>
<evidence type="ECO:0000313" key="10">
    <source>
        <dbReference type="Proteomes" id="UP001500974"/>
    </source>
</evidence>
<keyword evidence="6" id="KW-0813">Transport</keyword>
<evidence type="ECO:0000256" key="5">
    <source>
        <dbReference type="ARBA" id="ARBA00023136"/>
    </source>
</evidence>
<sequence length="292" mass="29553">MHPISQEKPATGTRYDDNGPGLITASLLEALGSFLVILGGLGVTMLNPQGGIAPGVAFGLGMAAAIAAFGRLSGGYFNPAVTLGLAMAGRLAWRSVLPFIMAQVLGGLAASGLFWVIFSAHPQDIQTAGLFSAAANGYAEHSSTQFPIASVLLIEVTAAALLTAVVLGSTGRSLSRAAAPFAIGLGYAVLLTALAPMDNGAINPARSTATALFAEAWAVQQLWLFWLAPLLGALIAGLLYRSFDLAIHSRQSVSAPAGDNGAPETGDTAAGSAAAAATLAARRDTHDDDGTP</sequence>
<dbReference type="Gene3D" id="1.20.1080.10">
    <property type="entry name" value="Glycerol uptake facilitator protein"/>
    <property type="match status" value="1"/>
</dbReference>
<evidence type="ECO:0000256" key="8">
    <source>
        <dbReference type="SAM" id="Phobius"/>
    </source>
</evidence>
<reference evidence="9 10" key="1">
    <citation type="journal article" date="2019" name="Int. J. Syst. Evol. Microbiol.">
        <title>The Global Catalogue of Microorganisms (GCM) 10K type strain sequencing project: providing services to taxonomists for standard genome sequencing and annotation.</title>
        <authorList>
            <consortium name="The Broad Institute Genomics Platform"/>
            <consortium name="The Broad Institute Genome Sequencing Center for Infectious Disease"/>
            <person name="Wu L."/>
            <person name="Ma J."/>
        </authorList>
    </citation>
    <scope>NUCLEOTIDE SEQUENCE [LARGE SCALE GENOMIC DNA]</scope>
    <source>
        <strain evidence="9 10">JCM 14917</strain>
    </source>
</reference>
<name>A0ABN3AWN2_9MICC</name>
<evidence type="ECO:0000256" key="2">
    <source>
        <dbReference type="ARBA" id="ARBA00006175"/>
    </source>
</evidence>
<dbReference type="PANTHER" id="PTHR19139:SF199">
    <property type="entry name" value="MIP17260P"/>
    <property type="match status" value="1"/>
</dbReference>
<comment type="caution">
    <text evidence="9">The sequence shown here is derived from an EMBL/GenBank/DDBJ whole genome shotgun (WGS) entry which is preliminary data.</text>
</comment>
<feature type="transmembrane region" description="Helical" evidence="8">
    <location>
        <begin position="21"/>
        <end position="46"/>
    </location>
</feature>
<feature type="transmembrane region" description="Helical" evidence="8">
    <location>
        <begin position="91"/>
        <end position="118"/>
    </location>
</feature>
<keyword evidence="10" id="KW-1185">Reference proteome</keyword>
<evidence type="ECO:0000256" key="1">
    <source>
        <dbReference type="ARBA" id="ARBA00004141"/>
    </source>
</evidence>
<feature type="transmembrane region" description="Helical" evidence="8">
    <location>
        <begin position="179"/>
        <end position="197"/>
    </location>
</feature>
<accession>A0ABN3AWN2</accession>
<dbReference type="PANTHER" id="PTHR19139">
    <property type="entry name" value="AQUAPORIN TRANSPORTER"/>
    <property type="match status" value="1"/>
</dbReference>
<evidence type="ECO:0000256" key="7">
    <source>
        <dbReference type="SAM" id="MobiDB-lite"/>
    </source>
</evidence>
<keyword evidence="4 8" id="KW-1133">Transmembrane helix</keyword>
<gene>
    <name evidence="9" type="ORF">GCM10009784_17640</name>
</gene>